<sequence>MGAIFYNSQQYRPTLLLTDDHDDRVVSLHTMKFLVTMQYVLCTSLENSPQTIYNQVFRFIIFQEFSPYGKFIVTADRDFKIRGWKELELALLYMRKILEKSLIGGCKCLLKILVSWDFLRIIFNISACYHIQHFSLLPGRTDIRMKVEIPQDTELVEPLDEACIWRQARGTATETLGAKNKVESTEKICFIFPYSKDLELNLAKSFLSEMGQCTTAYPYNQLLGALVLKNYEKQDATLLSWNLMYRVD</sequence>
<evidence type="ECO:0000313" key="2">
    <source>
        <dbReference type="Proteomes" id="UP001177003"/>
    </source>
</evidence>
<dbReference type="Proteomes" id="UP001177003">
    <property type="component" value="Chromosome 6"/>
</dbReference>
<name>A0AA36EEH9_LACSI</name>
<keyword evidence="2" id="KW-1185">Reference proteome</keyword>
<protein>
    <submittedName>
        <fullName evidence="1">Uncharacterized protein</fullName>
    </submittedName>
</protein>
<dbReference type="EMBL" id="OX465082">
    <property type="protein sequence ID" value="CAI9290710.1"/>
    <property type="molecule type" value="Genomic_DNA"/>
</dbReference>
<accession>A0AA36EEH9</accession>
<dbReference type="PANTHER" id="PTHR47859">
    <property type="entry name" value="PENTATRICOPEPTIDE REPEAT-CONTAINING PROTEIN"/>
    <property type="match status" value="1"/>
</dbReference>
<gene>
    <name evidence="1" type="ORF">LSALG_LOCUS29890</name>
</gene>
<organism evidence="1 2">
    <name type="scientific">Lactuca saligna</name>
    <name type="common">Willowleaf lettuce</name>
    <dbReference type="NCBI Taxonomy" id="75948"/>
    <lineage>
        <taxon>Eukaryota</taxon>
        <taxon>Viridiplantae</taxon>
        <taxon>Streptophyta</taxon>
        <taxon>Embryophyta</taxon>
        <taxon>Tracheophyta</taxon>
        <taxon>Spermatophyta</taxon>
        <taxon>Magnoliopsida</taxon>
        <taxon>eudicotyledons</taxon>
        <taxon>Gunneridae</taxon>
        <taxon>Pentapetalae</taxon>
        <taxon>asterids</taxon>
        <taxon>campanulids</taxon>
        <taxon>Asterales</taxon>
        <taxon>Asteraceae</taxon>
        <taxon>Cichorioideae</taxon>
        <taxon>Cichorieae</taxon>
        <taxon>Lactucinae</taxon>
        <taxon>Lactuca</taxon>
    </lineage>
</organism>
<evidence type="ECO:0000313" key="1">
    <source>
        <dbReference type="EMBL" id="CAI9290710.1"/>
    </source>
</evidence>
<reference evidence="1" key="1">
    <citation type="submission" date="2023-04" db="EMBL/GenBank/DDBJ databases">
        <authorList>
            <person name="Vijverberg K."/>
            <person name="Xiong W."/>
            <person name="Schranz E."/>
        </authorList>
    </citation>
    <scope>NUCLEOTIDE SEQUENCE</scope>
</reference>
<dbReference type="PANTHER" id="PTHR47859:SF1">
    <property type="entry name" value="PENTATRICOPEPTIDE REPEAT-CONTAINING PROTEIN"/>
    <property type="match status" value="1"/>
</dbReference>
<dbReference type="AlphaFoldDB" id="A0AA36EEH9"/>
<proteinExistence type="predicted"/>